<feature type="compositionally biased region" description="Basic and acidic residues" evidence="6">
    <location>
        <begin position="80"/>
        <end position="89"/>
    </location>
</feature>
<dbReference type="GO" id="GO:0008270">
    <property type="term" value="F:zinc ion binding"/>
    <property type="evidence" value="ECO:0007669"/>
    <property type="project" value="InterPro"/>
</dbReference>
<sequence length="831" mass="92505">MRSPEDHPMTSATPPSAALKRKQLPDEADTGRATKHRAAQACQYCRIRKVRCDVLLVGASCTNCRLDSRECVVLASRRGRVDGDQKRSTTEILKSPVSQWSVRTSDSTSSAPREGNRSSHGTMPTPTPTPREQTGACDVPVCVTFAENDEHDYSTTDHTNSRTHDGTRLDSHSAISNPVQTHQSPAGMAPLPAFFTPLPTRIPREDLDFLVMKGAFTVPEAELRAEILRGYIFSVHPFMPLLDLKPFVEAVLDERTDNPISLLLFQAVMFAGLSSLESHFVIRLGFVSAKQARAVFYTRVKLLYEFDVEPDRTAVCQSLLLMSSWYSQWNEGRDTWHWTAQALLAARNMGLHREPTRACGSDRQRRFRRRLWWSLYIRDRMIALGTRRPMQVRDTDFDVTMLTLADFDLEPLDDSINGRRLTPDAKENQCTALMCIELAKLCVCIGHVLSSQYTTLSTHPDVPHTMMVVPRRDGQRIGELERFDKEINDWLRSLSSNIRGLASSTVEDGSHSCSEVHWAMLNMTHLTLVNVLHRTQALQTLSDTADAHAVQRASRSKVKDAARNVTRIAYGMLRRDQFRFLGLNGITALLAACLSHMVDIRSGNEDVRDANIFRFNQSMQVLQAMRSMYATADAAVCFLASVIRNAGISVQPQIAMPAQDFMSASIEGLGQATTTGKQSSDWSDPPANHDRRSAVSRGHSDAGGSYSARIPPPPTPLLDPDRHVLPVRSEMRPALMTARVNAFTDAFPASSYASTSSHGFINTAEGGPMRDESLFHFVDRPPRNLSSSAANKLFMGCNSSLDFAMDFDPIAIDDDFQSETFGFLDSQFQGI</sequence>
<evidence type="ECO:0000256" key="1">
    <source>
        <dbReference type="ARBA" id="ARBA00022723"/>
    </source>
</evidence>
<name>A0A0D2CZK7_9EURO</name>
<dbReference type="PROSITE" id="PS50048">
    <property type="entry name" value="ZN2_CY6_FUNGAL_2"/>
    <property type="match status" value="1"/>
</dbReference>
<feature type="compositionally biased region" description="Polar residues" evidence="6">
    <location>
        <begin position="90"/>
        <end position="111"/>
    </location>
</feature>
<accession>A0A0D2CZK7</accession>
<feature type="domain" description="Zn(2)-C6 fungal-type" evidence="7">
    <location>
        <begin position="41"/>
        <end position="73"/>
    </location>
</feature>
<keyword evidence="5" id="KW-0539">Nucleus</keyword>
<dbReference type="RefSeq" id="XP_016256664.1">
    <property type="nucleotide sequence ID" value="XM_016412950.1"/>
</dbReference>
<evidence type="ECO:0000256" key="6">
    <source>
        <dbReference type="SAM" id="MobiDB-lite"/>
    </source>
</evidence>
<dbReference type="GO" id="GO:0000981">
    <property type="term" value="F:DNA-binding transcription factor activity, RNA polymerase II-specific"/>
    <property type="evidence" value="ECO:0007669"/>
    <property type="project" value="InterPro"/>
</dbReference>
<dbReference type="OrthoDB" id="4451586at2759"/>
<dbReference type="SMART" id="SM00906">
    <property type="entry name" value="Fungal_trans"/>
    <property type="match status" value="1"/>
</dbReference>
<dbReference type="PANTHER" id="PTHR47425:SF3">
    <property type="entry name" value="ZN(II)2CYS6 TRANSCRIPTION FACTOR (EUROFUNG)"/>
    <property type="match status" value="1"/>
</dbReference>
<dbReference type="Pfam" id="PF00172">
    <property type="entry name" value="Zn_clus"/>
    <property type="match status" value="1"/>
</dbReference>
<dbReference type="Proteomes" id="UP000053342">
    <property type="component" value="Unassembled WGS sequence"/>
</dbReference>
<dbReference type="GO" id="GO:0006351">
    <property type="term" value="P:DNA-templated transcription"/>
    <property type="evidence" value="ECO:0007669"/>
    <property type="project" value="InterPro"/>
</dbReference>
<evidence type="ECO:0000256" key="3">
    <source>
        <dbReference type="ARBA" id="ARBA00023125"/>
    </source>
</evidence>
<dbReference type="Pfam" id="PF04082">
    <property type="entry name" value="Fungal_trans"/>
    <property type="match status" value="1"/>
</dbReference>
<reference evidence="8 9" key="1">
    <citation type="submission" date="2015-01" db="EMBL/GenBank/DDBJ databases">
        <title>The Genome Sequence of Exophiala oligosperma CBS72588.</title>
        <authorList>
            <consortium name="The Broad Institute Genomics Platform"/>
            <person name="Cuomo C."/>
            <person name="de Hoog S."/>
            <person name="Gorbushina A."/>
            <person name="Stielow B."/>
            <person name="Teixiera M."/>
            <person name="Abouelleil A."/>
            <person name="Chapman S.B."/>
            <person name="Priest M."/>
            <person name="Young S.K."/>
            <person name="Wortman J."/>
            <person name="Nusbaum C."/>
            <person name="Birren B."/>
        </authorList>
    </citation>
    <scope>NUCLEOTIDE SEQUENCE [LARGE SCALE GENOMIC DNA]</scope>
    <source>
        <strain evidence="8 9">CBS 72588</strain>
    </source>
</reference>
<dbReference type="CDD" id="cd12148">
    <property type="entry name" value="fungal_TF_MHR"/>
    <property type="match status" value="1"/>
</dbReference>
<dbReference type="EMBL" id="KN847357">
    <property type="protein sequence ID" value="KIW36448.1"/>
    <property type="molecule type" value="Genomic_DNA"/>
</dbReference>
<keyword evidence="4" id="KW-0804">Transcription</keyword>
<dbReference type="InterPro" id="IPR052761">
    <property type="entry name" value="Fungal_Detox/Toxin_TFs"/>
</dbReference>
<keyword evidence="2" id="KW-0805">Transcription regulation</keyword>
<dbReference type="HOGENOM" id="CLU_006329_1_3_1"/>
<dbReference type="InterPro" id="IPR036864">
    <property type="entry name" value="Zn2-C6_fun-type_DNA-bd_sf"/>
</dbReference>
<dbReference type="STRING" id="215243.A0A0D2CZK7"/>
<keyword evidence="1" id="KW-0479">Metal-binding</keyword>
<evidence type="ECO:0000313" key="8">
    <source>
        <dbReference type="EMBL" id="KIW36448.1"/>
    </source>
</evidence>
<dbReference type="PROSITE" id="PS00463">
    <property type="entry name" value="ZN2_CY6_FUNGAL_1"/>
    <property type="match status" value="1"/>
</dbReference>
<keyword evidence="9" id="KW-1185">Reference proteome</keyword>
<dbReference type="GeneID" id="27363377"/>
<keyword evidence="3" id="KW-0238">DNA-binding</keyword>
<evidence type="ECO:0000313" key="9">
    <source>
        <dbReference type="Proteomes" id="UP000053342"/>
    </source>
</evidence>
<dbReference type="PANTHER" id="PTHR47425">
    <property type="entry name" value="FARB-RELATED"/>
    <property type="match status" value="1"/>
</dbReference>
<evidence type="ECO:0000256" key="2">
    <source>
        <dbReference type="ARBA" id="ARBA00023015"/>
    </source>
</evidence>
<dbReference type="VEuPathDB" id="FungiDB:PV06_11303"/>
<evidence type="ECO:0000256" key="4">
    <source>
        <dbReference type="ARBA" id="ARBA00023163"/>
    </source>
</evidence>
<organism evidence="8 9">
    <name type="scientific">Exophiala oligosperma</name>
    <dbReference type="NCBI Taxonomy" id="215243"/>
    <lineage>
        <taxon>Eukaryota</taxon>
        <taxon>Fungi</taxon>
        <taxon>Dikarya</taxon>
        <taxon>Ascomycota</taxon>
        <taxon>Pezizomycotina</taxon>
        <taxon>Eurotiomycetes</taxon>
        <taxon>Chaetothyriomycetidae</taxon>
        <taxon>Chaetothyriales</taxon>
        <taxon>Herpotrichiellaceae</taxon>
        <taxon>Exophiala</taxon>
    </lineage>
</organism>
<evidence type="ECO:0000259" key="7">
    <source>
        <dbReference type="PROSITE" id="PS50048"/>
    </source>
</evidence>
<dbReference type="GO" id="GO:0003677">
    <property type="term" value="F:DNA binding"/>
    <property type="evidence" value="ECO:0007669"/>
    <property type="project" value="UniProtKB-KW"/>
</dbReference>
<dbReference type="CDD" id="cd00067">
    <property type="entry name" value="GAL4"/>
    <property type="match status" value="1"/>
</dbReference>
<feature type="compositionally biased region" description="Polar residues" evidence="6">
    <location>
        <begin position="671"/>
        <end position="682"/>
    </location>
</feature>
<dbReference type="InterPro" id="IPR007219">
    <property type="entry name" value="XnlR_reg_dom"/>
</dbReference>
<feature type="compositionally biased region" description="Basic and acidic residues" evidence="6">
    <location>
        <begin position="23"/>
        <end position="32"/>
    </location>
</feature>
<dbReference type="AlphaFoldDB" id="A0A0D2CZK7"/>
<dbReference type="Gene3D" id="4.10.240.10">
    <property type="entry name" value="Zn(2)-C6 fungal-type DNA-binding domain"/>
    <property type="match status" value="1"/>
</dbReference>
<feature type="region of interest" description="Disordered" evidence="6">
    <location>
        <begin position="80"/>
        <end position="134"/>
    </location>
</feature>
<feature type="region of interest" description="Disordered" evidence="6">
    <location>
        <begin position="1"/>
        <end position="32"/>
    </location>
</feature>
<dbReference type="InterPro" id="IPR001138">
    <property type="entry name" value="Zn2Cys6_DnaBD"/>
</dbReference>
<dbReference type="SMART" id="SM00066">
    <property type="entry name" value="GAL4"/>
    <property type="match status" value="1"/>
</dbReference>
<evidence type="ECO:0000256" key="5">
    <source>
        <dbReference type="ARBA" id="ARBA00023242"/>
    </source>
</evidence>
<feature type="region of interest" description="Disordered" evidence="6">
    <location>
        <begin position="670"/>
        <end position="720"/>
    </location>
</feature>
<protein>
    <recommendedName>
        <fullName evidence="7">Zn(2)-C6 fungal-type domain-containing protein</fullName>
    </recommendedName>
</protein>
<gene>
    <name evidence="8" type="ORF">PV06_11303</name>
</gene>
<proteinExistence type="predicted"/>
<dbReference type="SUPFAM" id="SSF57701">
    <property type="entry name" value="Zn2/Cys6 DNA-binding domain"/>
    <property type="match status" value="1"/>
</dbReference>